<feature type="region of interest" description="Disordered" evidence="1">
    <location>
        <begin position="78"/>
        <end position="117"/>
    </location>
</feature>
<dbReference type="PANTHER" id="PTHR47207:SF2">
    <property type="entry name" value="LARGE RIBOSOMAL SUBUNIT PROTEIN P3Y-RELATED"/>
    <property type="match status" value="1"/>
</dbReference>
<organism evidence="2 3">
    <name type="scientific">Sphaeroforma arctica JP610</name>
    <dbReference type="NCBI Taxonomy" id="667725"/>
    <lineage>
        <taxon>Eukaryota</taxon>
        <taxon>Ichthyosporea</taxon>
        <taxon>Ichthyophonida</taxon>
        <taxon>Sphaeroforma</taxon>
    </lineage>
</organism>
<feature type="compositionally biased region" description="Low complexity" evidence="1">
    <location>
        <begin position="79"/>
        <end position="100"/>
    </location>
</feature>
<name>A0A0L0GDQ9_9EUKA</name>
<protein>
    <recommendedName>
        <fullName evidence="4">60S acidic ribosomal protein P3</fullName>
    </recommendedName>
</protein>
<dbReference type="RefSeq" id="XP_014160923.1">
    <property type="nucleotide sequence ID" value="XM_014305448.1"/>
</dbReference>
<dbReference type="STRING" id="667725.A0A0L0GDQ9"/>
<dbReference type="AlphaFoldDB" id="A0A0L0GDQ9"/>
<accession>A0A0L0GDQ9</accession>
<dbReference type="PANTHER" id="PTHR47207">
    <property type="entry name" value="60S ACIDIC RIBOSOMAL PROTEIN P3-1-RELATED"/>
    <property type="match status" value="1"/>
</dbReference>
<evidence type="ECO:0000313" key="2">
    <source>
        <dbReference type="EMBL" id="KNC87021.1"/>
    </source>
</evidence>
<dbReference type="GO" id="GO:0003735">
    <property type="term" value="F:structural constituent of ribosome"/>
    <property type="evidence" value="ECO:0007669"/>
    <property type="project" value="InterPro"/>
</dbReference>
<dbReference type="GeneID" id="25901335"/>
<dbReference type="Pfam" id="PF00428">
    <property type="entry name" value="Ribosomal_60s"/>
    <property type="match status" value="1"/>
</dbReference>
<dbReference type="GO" id="GO:0005840">
    <property type="term" value="C:ribosome"/>
    <property type="evidence" value="ECO:0007669"/>
    <property type="project" value="InterPro"/>
</dbReference>
<dbReference type="EMBL" id="KQ241625">
    <property type="protein sequence ID" value="KNC87021.1"/>
    <property type="molecule type" value="Genomic_DNA"/>
</dbReference>
<feature type="compositionally biased region" description="Acidic residues" evidence="1">
    <location>
        <begin position="101"/>
        <end position="111"/>
    </location>
</feature>
<evidence type="ECO:0000313" key="3">
    <source>
        <dbReference type="Proteomes" id="UP000054560"/>
    </source>
</evidence>
<dbReference type="InterPro" id="IPR044252">
    <property type="entry name" value="RPP3"/>
</dbReference>
<keyword evidence="3" id="KW-1185">Reference proteome</keyword>
<evidence type="ECO:0008006" key="4">
    <source>
        <dbReference type="Google" id="ProtNLM"/>
    </source>
</evidence>
<proteinExistence type="predicted"/>
<gene>
    <name evidence="2" type="ORF">SARC_00831</name>
</gene>
<dbReference type="Proteomes" id="UP000054560">
    <property type="component" value="Unassembled WGS sequence"/>
</dbReference>
<dbReference type="eggNOG" id="ENOG502R7EZ">
    <property type="taxonomic scope" value="Eukaryota"/>
</dbReference>
<evidence type="ECO:0000256" key="1">
    <source>
        <dbReference type="SAM" id="MobiDB-lite"/>
    </source>
</evidence>
<reference evidence="2 3" key="1">
    <citation type="submission" date="2011-02" db="EMBL/GenBank/DDBJ databases">
        <title>The Genome Sequence of Sphaeroforma arctica JP610.</title>
        <authorList>
            <consortium name="The Broad Institute Genome Sequencing Platform"/>
            <person name="Russ C."/>
            <person name="Cuomo C."/>
            <person name="Young S.K."/>
            <person name="Zeng Q."/>
            <person name="Gargeya S."/>
            <person name="Alvarado L."/>
            <person name="Berlin A."/>
            <person name="Chapman S.B."/>
            <person name="Chen Z."/>
            <person name="Freedman E."/>
            <person name="Gellesch M."/>
            <person name="Goldberg J."/>
            <person name="Griggs A."/>
            <person name="Gujja S."/>
            <person name="Heilman E."/>
            <person name="Heiman D."/>
            <person name="Howarth C."/>
            <person name="Mehta T."/>
            <person name="Neiman D."/>
            <person name="Pearson M."/>
            <person name="Roberts A."/>
            <person name="Saif S."/>
            <person name="Shea T."/>
            <person name="Shenoy N."/>
            <person name="Sisk P."/>
            <person name="Stolte C."/>
            <person name="Sykes S."/>
            <person name="White J."/>
            <person name="Yandava C."/>
            <person name="Burger G."/>
            <person name="Gray M.W."/>
            <person name="Holland P.W.H."/>
            <person name="King N."/>
            <person name="Lang F.B.F."/>
            <person name="Roger A.J."/>
            <person name="Ruiz-Trillo I."/>
            <person name="Haas B."/>
            <person name="Nusbaum C."/>
            <person name="Birren B."/>
        </authorList>
    </citation>
    <scope>NUCLEOTIDE SEQUENCE [LARGE SCALE GENOMIC DNA]</scope>
    <source>
        <strain evidence="2 3">JP610</strain>
    </source>
</reference>
<sequence>MTNSWIFKCQDDNGKWTATCTTDDSLTVEGSDSKNGIEHNISKVVESAAGPGPLKLVHPYITGTKTLCVFSRPIGGPAGSAAPAAGGAAAAPAAAAAAAPEPEEESEEEDMGFGLFD</sequence>